<proteinExistence type="predicted"/>
<dbReference type="CDD" id="cd01671">
    <property type="entry name" value="CARD"/>
    <property type="match status" value="1"/>
</dbReference>
<keyword evidence="1" id="KW-0175">Coiled coil</keyword>
<feature type="domain" description="CARD" evidence="2">
    <location>
        <begin position="1"/>
        <end position="94"/>
    </location>
</feature>
<dbReference type="PROSITE" id="PS50209">
    <property type="entry name" value="CARD"/>
    <property type="match status" value="1"/>
</dbReference>
<keyword evidence="4" id="KW-1185">Reference proteome</keyword>
<protein>
    <recommendedName>
        <fullName evidence="2">CARD domain-containing protein</fullName>
    </recommendedName>
</protein>
<dbReference type="SUPFAM" id="SSF47986">
    <property type="entry name" value="DEATH domain"/>
    <property type="match status" value="1"/>
</dbReference>
<evidence type="ECO:0000259" key="2">
    <source>
        <dbReference type="PROSITE" id="PS50209"/>
    </source>
</evidence>
<dbReference type="InterPro" id="IPR011029">
    <property type="entry name" value="DEATH-like_dom_sf"/>
</dbReference>
<feature type="coiled-coil region" evidence="1">
    <location>
        <begin position="306"/>
        <end position="375"/>
    </location>
</feature>
<dbReference type="EMBL" id="JARBDR010000918">
    <property type="protein sequence ID" value="KAJ8302267.1"/>
    <property type="molecule type" value="Genomic_DNA"/>
</dbReference>
<dbReference type="Pfam" id="PF00619">
    <property type="entry name" value="CARD"/>
    <property type="match status" value="1"/>
</dbReference>
<comment type="caution">
    <text evidence="3">The sequence shown here is derived from an EMBL/GenBank/DDBJ whole genome shotgun (WGS) entry which is preliminary data.</text>
</comment>
<dbReference type="Proteomes" id="UP001217089">
    <property type="component" value="Unassembled WGS sequence"/>
</dbReference>
<name>A0ABQ9EEC9_TEGGR</name>
<accession>A0ABQ9EEC9</accession>
<sequence>MNKDQKKLISSNVTFLKDRLRHLDPIIEYLLEKNIITEEQQDQIFNVNPSTQHKKFNEFLSVLLASTEESAFPVFIEALVDSRYYNIVEKLQKDGARFNIRETSFVKATRPKTAGSYTMVNTQTQRSFTSIVRMMKDPEPESEVEAELISKDTSPPIQSPLPPKNTTILHHSCPPAIREISNLSDTRRVKFNTINQPVVTYQETMDTRFETTNSVIADQMTSAFGQIFADFSSKLTNDLLDGFERRRHEDTIKMEFKMEQMIQKHVDERIDDKLKVFRNEWEEEKKKILKRNEHSMTILQSIVDQLNCTNDAYSILKEKYDQIQQNHGVMREKENERWQKLVTANKERTQLKSENEKLKTDADSIKEKMFDMKTEYKNLWIKRDRISILQIS</sequence>
<evidence type="ECO:0000313" key="3">
    <source>
        <dbReference type="EMBL" id="KAJ8302267.1"/>
    </source>
</evidence>
<reference evidence="3 4" key="1">
    <citation type="submission" date="2022-12" db="EMBL/GenBank/DDBJ databases">
        <title>Chromosome-level genome of Tegillarca granosa.</title>
        <authorList>
            <person name="Kim J."/>
        </authorList>
    </citation>
    <scope>NUCLEOTIDE SEQUENCE [LARGE SCALE GENOMIC DNA]</scope>
    <source>
        <strain evidence="3">Teg-2019</strain>
        <tissue evidence="3">Adductor muscle</tissue>
    </source>
</reference>
<organism evidence="3 4">
    <name type="scientific">Tegillarca granosa</name>
    <name type="common">Malaysian cockle</name>
    <name type="synonym">Anadara granosa</name>
    <dbReference type="NCBI Taxonomy" id="220873"/>
    <lineage>
        <taxon>Eukaryota</taxon>
        <taxon>Metazoa</taxon>
        <taxon>Spiralia</taxon>
        <taxon>Lophotrochozoa</taxon>
        <taxon>Mollusca</taxon>
        <taxon>Bivalvia</taxon>
        <taxon>Autobranchia</taxon>
        <taxon>Pteriomorphia</taxon>
        <taxon>Arcoida</taxon>
        <taxon>Arcoidea</taxon>
        <taxon>Arcidae</taxon>
        <taxon>Tegillarca</taxon>
    </lineage>
</organism>
<gene>
    <name evidence="3" type="ORF">KUTeg_021254</name>
</gene>
<dbReference type="Gene3D" id="1.10.533.10">
    <property type="entry name" value="Death Domain, Fas"/>
    <property type="match status" value="1"/>
</dbReference>
<evidence type="ECO:0000313" key="4">
    <source>
        <dbReference type="Proteomes" id="UP001217089"/>
    </source>
</evidence>
<evidence type="ECO:0000256" key="1">
    <source>
        <dbReference type="SAM" id="Coils"/>
    </source>
</evidence>
<dbReference type="InterPro" id="IPR001315">
    <property type="entry name" value="CARD"/>
</dbReference>